<protein>
    <submittedName>
        <fullName evidence="1">Uncharacterized protein</fullName>
    </submittedName>
</protein>
<dbReference type="AlphaFoldDB" id="A0AAV8Q7W1"/>
<sequence>MVLKNSIRVALPSGGNDIENRTILGILDWSQELQDESHISLMPQVADSNHCGCIPVIRAQFSVITRGE</sequence>
<evidence type="ECO:0000313" key="1">
    <source>
        <dbReference type="EMBL" id="KAJ8475819.1"/>
    </source>
</evidence>
<comment type="caution">
    <text evidence="1">The sequence shown here is derived from an EMBL/GenBank/DDBJ whole genome shotgun (WGS) entry which is preliminary data.</text>
</comment>
<dbReference type="Proteomes" id="UP001222027">
    <property type="component" value="Unassembled WGS sequence"/>
</dbReference>
<reference evidence="1 2" key="1">
    <citation type="submission" date="2022-12" db="EMBL/GenBank/DDBJ databases">
        <title>Chromosome-scale assembly of the Ensete ventricosum genome.</title>
        <authorList>
            <person name="Dussert Y."/>
            <person name="Stocks J."/>
            <person name="Wendawek A."/>
            <person name="Woldeyes F."/>
            <person name="Nichols R.A."/>
            <person name="Borrell J.S."/>
        </authorList>
    </citation>
    <scope>NUCLEOTIDE SEQUENCE [LARGE SCALE GENOMIC DNA]</scope>
    <source>
        <strain evidence="2">cv. Maze</strain>
        <tissue evidence="1">Seeds</tissue>
    </source>
</reference>
<dbReference type="EMBL" id="JAQQAF010000006">
    <property type="protein sequence ID" value="KAJ8475819.1"/>
    <property type="molecule type" value="Genomic_DNA"/>
</dbReference>
<gene>
    <name evidence="1" type="ORF">OPV22_019546</name>
</gene>
<proteinExistence type="predicted"/>
<name>A0AAV8Q7W1_ENSVE</name>
<accession>A0AAV8Q7W1</accession>
<organism evidence="1 2">
    <name type="scientific">Ensete ventricosum</name>
    <name type="common">Abyssinian banana</name>
    <name type="synonym">Musa ensete</name>
    <dbReference type="NCBI Taxonomy" id="4639"/>
    <lineage>
        <taxon>Eukaryota</taxon>
        <taxon>Viridiplantae</taxon>
        <taxon>Streptophyta</taxon>
        <taxon>Embryophyta</taxon>
        <taxon>Tracheophyta</taxon>
        <taxon>Spermatophyta</taxon>
        <taxon>Magnoliopsida</taxon>
        <taxon>Liliopsida</taxon>
        <taxon>Zingiberales</taxon>
        <taxon>Musaceae</taxon>
        <taxon>Ensete</taxon>
    </lineage>
</organism>
<keyword evidence="2" id="KW-1185">Reference proteome</keyword>
<evidence type="ECO:0000313" key="2">
    <source>
        <dbReference type="Proteomes" id="UP001222027"/>
    </source>
</evidence>